<evidence type="ECO:0000256" key="1">
    <source>
        <dbReference type="SAM" id="MobiDB-lite"/>
    </source>
</evidence>
<keyword evidence="3" id="KW-1185">Reference proteome</keyword>
<evidence type="ECO:0000313" key="2">
    <source>
        <dbReference type="EMBL" id="GAP62103.1"/>
    </source>
</evidence>
<proteinExistence type="predicted"/>
<dbReference type="InParanoid" id="A0A0M8K5G7"/>
<evidence type="ECO:0000313" key="3">
    <source>
        <dbReference type="Proteomes" id="UP000037784"/>
    </source>
</evidence>
<organism evidence="2 3">
    <name type="scientific">Ardenticatena maritima</name>
    <dbReference type="NCBI Taxonomy" id="872965"/>
    <lineage>
        <taxon>Bacteria</taxon>
        <taxon>Bacillati</taxon>
        <taxon>Chloroflexota</taxon>
        <taxon>Ardenticatenia</taxon>
        <taxon>Ardenticatenales</taxon>
        <taxon>Ardenticatenaceae</taxon>
        <taxon>Ardenticatena</taxon>
    </lineage>
</organism>
<gene>
    <name evidence="2" type="ORF">ARMA_0526</name>
</gene>
<reference evidence="2 3" key="1">
    <citation type="journal article" date="2015" name="Genome Announc.">
        <title>Draft Genome Sequence of a Heterotrophic Facultative Anaerobic Thermophilic Bacterium, Ardenticatena maritima Strain 110ST.</title>
        <authorList>
            <person name="Kawaichi S."/>
            <person name="Yoshida T."/>
            <person name="Sako Y."/>
            <person name="Nakamura R."/>
        </authorList>
    </citation>
    <scope>NUCLEOTIDE SEQUENCE [LARGE SCALE GENOMIC DNA]</scope>
    <source>
        <strain evidence="2 3">110S</strain>
    </source>
</reference>
<sequence>MLQDLQMGCWTKTGALYRMRRAFVKQTSKTDAPTHTNTSGGVACHDYSG</sequence>
<dbReference type="Proteomes" id="UP000037784">
    <property type="component" value="Unassembled WGS sequence"/>
</dbReference>
<accession>A0A0M8K5G7</accession>
<reference evidence="3" key="2">
    <citation type="submission" date="2015-08" db="EMBL/GenBank/DDBJ databases">
        <title>Draft Genome Sequence of a Heterotrophic Facultative Anaerobic Bacterium Ardenticatena maritima Strain 110S.</title>
        <authorList>
            <person name="Kawaichi S."/>
            <person name="Yoshida T."/>
            <person name="Sako Y."/>
            <person name="Nakamura R."/>
        </authorList>
    </citation>
    <scope>NUCLEOTIDE SEQUENCE [LARGE SCALE GENOMIC DNA]</scope>
    <source>
        <strain evidence="3">110S</strain>
    </source>
</reference>
<comment type="caution">
    <text evidence="2">The sequence shown here is derived from an EMBL/GenBank/DDBJ whole genome shotgun (WGS) entry which is preliminary data.</text>
</comment>
<dbReference type="EMBL" id="BBZA01000032">
    <property type="protein sequence ID" value="GAP62103.1"/>
    <property type="molecule type" value="Genomic_DNA"/>
</dbReference>
<protein>
    <submittedName>
        <fullName evidence="2">Uncharacterized protein</fullName>
    </submittedName>
</protein>
<name>A0A0M8K5G7_9CHLR</name>
<feature type="compositionally biased region" description="Polar residues" evidence="1">
    <location>
        <begin position="27"/>
        <end position="40"/>
    </location>
</feature>
<dbReference type="AlphaFoldDB" id="A0A0M8K5G7"/>
<feature type="region of interest" description="Disordered" evidence="1">
    <location>
        <begin position="27"/>
        <end position="49"/>
    </location>
</feature>